<evidence type="ECO:0000256" key="1">
    <source>
        <dbReference type="ARBA" id="ARBA00004862"/>
    </source>
</evidence>
<feature type="domain" description="Semialdehyde dehydrogenase NAD-binding" evidence="9">
    <location>
        <begin position="2"/>
        <end position="141"/>
    </location>
</feature>
<evidence type="ECO:0000256" key="5">
    <source>
        <dbReference type="ARBA" id="ARBA00023002"/>
    </source>
</evidence>
<dbReference type="PROSITE" id="PS01224">
    <property type="entry name" value="ARGC"/>
    <property type="match status" value="1"/>
</dbReference>
<keyword evidence="13" id="KW-1185">Reference proteome</keyword>
<evidence type="ECO:0000256" key="6">
    <source>
        <dbReference type="ARBA" id="ARBA00050557"/>
    </source>
</evidence>
<dbReference type="STRING" id="306540.SAMN05421839_11230"/>
<organism evidence="11 12">
    <name type="scientific">Halolactibacillus halophilus</name>
    <dbReference type="NCBI Taxonomy" id="306540"/>
    <lineage>
        <taxon>Bacteria</taxon>
        <taxon>Bacillati</taxon>
        <taxon>Bacillota</taxon>
        <taxon>Bacilli</taxon>
        <taxon>Bacillales</taxon>
        <taxon>Bacillaceae</taxon>
        <taxon>Halolactibacillus</taxon>
    </lineage>
</organism>
<comment type="function">
    <text evidence="7">Catalyzes the NADPH-dependent reduction of N-acetyl-5-glutamyl phosphate to yield N-acetyl-L-glutamate 5-semialdehyde.</text>
</comment>
<dbReference type="GO" id="GO:0006526">
    <property type="term" value="P:L-arginine biosynthetic process"/>
    <property type="evidence" value="ECO:0007669"/>
    <property type="project" value="UniProtKB-UniRule"/>
</dbReference>
<dbReference type="InterPro" id="IPR000534">
    <property type="entry name" value="Semialdehyde_DH_NAD-bd"/>
</dbReference>
<keyword evidence="7" id="KW-0963">Cytoplasm</keyword>
<comment type="catalytic activity">
    <reaction evidence="6 7">
        <text>N-acetyl-L-glutamate 5-semialdehyde + phosphate + NADP(+) = N-acetyl-L-glutamyl 5-phosphate + NADPH + H(+)</text>
        <dbReference type="Rhea" id="RHEA:21588"/>
        <dbReference type="ChEBI" id="CHEBI:15378"/>
        <dbReference type="ChEBI" id="CHEBI:29123"/>
        <dbReference type="ChEBI" id="CHEBI:43474"/>
        <dbReference type="ChEBI" id="CHEBI:57783"/>
        <dbReference type="ChEBI" id="CHEBI:57936"/>
        <dbReference type="ChEBI" id="CHEBI:58349"/>
        <dbReference type="EC" id="1.2.1.38"/>
    </reaction>
</comment>
<dbReference type="InterPro" id="IPR000706">
    <property type="entry name" value="AGPR_type-1"/>
</dbReference>
<dbReference type="PANTHER" id="PTHR32338:SF10">
    <property type="entry name" value="N-ACETYL-GAMMA-GLUTAMYL-PHOSPHATE REDUCTASE, CHLOROPLASTIC-RELATED"/>
    <property type="match status" value="1"/>
</dbReference>
<comment type="subcellular location">
    <subcellularLocation>
        <location evidence="7">Cytoplasm</location>
    </subcellularLocation>
</comment>
<dbReference type="GO" id="GO:0003942">
    <property type="term" value="F:N-acetyl-gamma-glutamyl-phosphate reductase activity"/>
    <property type="evidence" value="ECO:0007669"/>
    <property type="project" value="UniProtKB-UniRule"/>
</dbReference>
<feature type="active site" evidence="7 8">
    <location>
        <position position="149"/>
    </location>
</feature>
<keyword evidence="5 7" id="KW-0560">Oxidoreductase</keyword>
<keyword evidence="4 7" id="KW-0521">NADP</keyword>
<evidence type="ECO:0000256" key="4">
    <source>
        <dbReference type="ARBA" id="ARBA00022857"/>
    </source>
</evidence>
<dbReference type="GO" id="GO:0070401">
    <property type="term" value="F:NADP+ binding"/>
    <property type="evidence" value="ECO:0007669"/>
    <property type="project" value="InterPro"/>
</dbReference>
<dbReference type="Pfam" id="PF22698">
    <property type="entry name" value="Semialdhyde_dhC_1"/>
    <property type="match status" value="1"/>
</dbReference>
<protein>
    <recommendedName>
        <fullName evidence="7">N-acetyl-gamma-glutamyl-phosphate reductase</fullName>
        <shortName evidence="7">AGPR</shortName>
        <ecNumber evidence="7">1.2.1.38</ecNumber>
    </recommendedName>
    <alternativeName>
        <fullName evidence="7">N-acetyl-glutamate semialdehyde dehydrogenase</fullName>
        <shortName evidence="7">NAGSA dehydrogenase</shortName>
    </alternativeName>
</protein>
<dbReference type="Proteomes" id="UP000321547">
    <property type="component" value="Unassembled WGS sequence"/>
</dbReference>
<dbReference type="InterPro" id="IPR023013">
    <property type="entry name" value="AGPR_AS"/>
</dbReference>
<proteinExistence type="inferred from homology"/>
<dbReference type="SUPFAM" id="SSF55347">
    <property type="entry name" value="Glyceraldehyde-3-phosphate dehydrogenase-like, C-terminal domain"/>
    <property type="match status" value="1"/>
</dbReference>
<dbReference type="Gene3D" id="3.40.50.720">
    <property type="entry name" value="NAD(P)-binding Rossmann-like Domain"/>
    <property type="match status" value="1"/>
</dbReference>
<dbReference type="InterPro" id="IPR050085">
    <property type="entry name" value="AGPR"/>
</dbReference>
<dbReference type="CDD" id="cd17895">
    <property type="entry name" value="AGPR_1_N"/>
    <property type="match status" value="1"/>
</dbReference>
<dbReference type="FunFam" id="3.30.360.10:FF:000014">
    <property type="entry name" value="N-acetyl-gamma-glutamyl-phosphate reductase"/>
    <property type="match status" value="1"/>
</dbReference>
<evidence type="ECO:0000313" key="10">
    <source>
        <dbReference type="EMBL" id="GEM01534.1"/>
    </source>
</evidence>
<evidence type="ECO:0000256" key="2">
    <source>
        <dbReference type="ARBA" id="ARBA00022571"/>
    </source>
</evidence>
<dbReference type="PANTHER" id="PTHR32338">
    <property type="entry name" value="N-ACETYL-GAMMA-GLUTAMYL-PHOSPHATE REDUCTASE, CHLOROPLASTIC-RELATED-RELATED"/>
    <property type="match status" value="1"/>
</dbReference>
<dbReference type="SMART" id="SM00859">
    <property type="entry name" value="Semialdhyde_dh"/>
    <property type="match status" value="1"/>
</dbReference>
<dbReference type="InterPro" id="IPR058924">
    <property type="entry name" value="AGPR_dimerisation_dom"/>
</dbReference>
<comment type="pathway">
    <text evidence="1 7">Amino-acid biosynthesis; L-arginine biosynthesis; N(2)-acetyl-L-ornithine from L-glutamate: step 3/4.</text>
</comment>
<dbReference type="Gene3D" id="3.30.360.10">
    <property type="entry name" value="Dihydrodipicolinate Reductase, domain 2"/>
    <property type="match status" value="1"/>
</dbReference>
<keyword evidence="2 7" id="KW-0055">Arginine biosynthesis</keyword>
<evidence type="ECO:0000256" key="7">
    <source>
        <dbReference type="HAMAP-Rule" id="MF_00150"/>
    </source>
</evidence>
<comment type="similarity">
    <text evidence="7">Belongs to the NAGSA dehydrogenase family. Type 1 subfamily.</text>
</comment>
<sequence>MNVGIVGGTGYGAVELMRFLTNHQAVENIHLYSQSKQGTPISEVYPHLASIIDNPMEELTVEHVAEHIDVLFFATPPAVSHQWVPALLETDVKIIDLSGDFRLSDPAVYEAWYKKTTASEAYLKQAAFGLADVYPEKIKHAQLIANPGCYPTATLLGLLPVIDQDFIDPQSIIVDGKTGVSGAGRSLSQGMHYAEMNENTRAYAIGTHKHTPEIERFLSEKTEKSIYINFTPHVVPMTRGILVTMYVNVTKNVSEAAIRERFISFYQDRTFVRVKPSHSLPETKQVYGSNYCDLHITVDERTKRLIIVSVIDNLVKGASGQAIQNMNLIYDLDETEGLNLSPLYP</sequence>
<evidence type="ECO:0000259" key="9">
    <source>
        <dbReference type="SMART" id="SM00859"/>
    </source>
</evidence>
<dbReference type="EC" id="1.2.1.38" evidence="7"/>
<dbReference type="EMBL" id="BJWI01000011">
    <property type="protein sequence ID" value="GEM01534.1"/>
    <property type="molecule type" value="Genomic_DNA"/>
</dbReference>
<dbReference type="InterPro" id="IPR036291">
    <property type="entry name" value="NAD(P)-bd_dom_sf"/>
</dbReference>
<dbReference type="UniPathway" id="UPA00068">
    <property type="reaction ID" value="UER00108"/>
</dbReference>
<dbReference type="SUPFAM" id="SSF51735">
    <property type="entry name" value="NAD(P)-binding Rossmann-fold domains"/>
    <property type="match status" value="1"/>
</dbReference>
<dbReference type="GO" id="GO:0051287">
    <property type="term" value="F:NAD binding"/>
    <property type="evidence" value="ECO:0007669"/>
    <property type="project" value="InterPro"/>
</dbReference>
<dbReference type="Pfam" id="PF01118">
    <property type="entry name" value="Semialdhyde_dh"/>
    <property type="match status" value="1"/>
</dbReference>
<dbReference type="GO" id="GO:0005737">
    <property type="term" value="C:cytoplasm"/>
    <property type="evidence" value="ECO:0007669"/>
    <property type="project" value="UniProtKB-SubCell"/>
</dbReference>
<evidence type="ECO:0000313" key="12">
    <source>
        <dbReference type="Proteomes" id="UP000242243"/>
    </source>
</evidence>
<evidence type="ECO:0000313" key="11">
    <source>
        <dbReference type="EMBL" id="SFP27882.1"/>
    </source>
</evidence>
<evidence type="ECO:0000256" key="3">
    <source>
        <dbReference type="ARBA" id="ARBA00022605"/>
    </source>
</evidence>
<dbReference type="RefSeq" id="WP_089831407.1">
    <property type="nucleotide sequence ID" value="NZ_BJWI01000011.1"/>
</dbReference>
<evidence type="ECO:0000256" key="8">
    <source>
        <dbReference type="PROSITE-ProRule" id="PRU10010"/>
    </source>
</evidence>
<dbReference type="OrthoDB" id="9801289at2"/>
<dbReference type="NCBIfam" id="TIGR01850">
    <property type="entry name" value="argC"/>
    <property type="match status" value="1"/>
</dbReference>
<gene>
    <name evidence="7 10" type="primary">argC</name>
    <name evidence="10" type="ORF">HHA03_10660</name>
    <name evidence="11" type="ORF">SAMN05421839_11230</name>
</gene>
<keyword evidence="3 7" id="KW-0028">Amino-acid biosynthesis</keyword>
<reference evidence="11 12" key="1">
    <citation type="submission" date="2016-10" db="EMBL/GenBank/DDBJ databases">
        <authorList>
            <person name="de Groot N.N."/>
        </authorList>
    </citation>
    <scope>NUCLEOTIDE SEQUENCE [LARGE SCALE GENOMIC DNA]</scope>
    <source>
        <strain evidence="11 12">DSM 17073</strain>
    </source>
</reference>
<accession>A0A1I5P1H8</accession>
<evidence type="ECO:0000313" key="13">
    <source>
        <dbReference type="Proteomes" id="UP000321547"/>
    </source>
</evidence>
<reference evidence="10 13" key="2">
    <citation type="submission" date="2019-07" db="EMBL/GenBank/DDBJ databases">
        <title>Whole genome shotgun sequence of Halolactibacillus halophilus NBRC 100868.</title>
        <authorList>
            <person name="Hosoyama A."/>
            <person name="Uohara A."/>
            <person name="Ohji S."/>
            <person name="Ichikawa N."/>
        </authorList>
    </citation>
    <scope>NUCLEOTIDE SEQUENCE [LARGE SCALE GENOMIC DNA]</scope>
    <source>
        <strain evidence="10 13">NBRC 100868</strain>
    </source>
</reference>
<name>A0A1I5P1H8_9BACI</name>
<dbReference type="HAMAP" id="MF_00150">
    <property type="entry name" value="ArgC_type1"/>
    <property type="match status" value="1"/>
</dbReference>
<dbReference type="EMBL" id="FOXC01000012">
    <property type="protein sequence ID" value="SFP27882.1"/>
    <property type="molecule type" value="Genomic_DNA"/>
</dbReference>
<dbReference type="Proteomes" id="UP000242243">
    <property type="component" value="Unassembled WGS sequence"/>
</dbReference>
<dbReference type="AlphaFoldDB" id="A0A1I5P1H8"/>
<dbReference type="CDD" id="cd23934">
    <property type="entry name" value="AGPR_1_C"/>
    <property type="match status" value="1"/>
</dbReference>